<proteinExistence type="predicted"/>
<reference evidence="1" key="1">
    <citation type="journal article" date="2014" name="Front. Microbiol.">
        <title>High frequency of phylogenetically diverse reductive dehalogenase-homologous genes in deep subseafloor sedimentary metagenomes.</title>
        <authorList>
            <person name="Kawai M."/>
            <person name="Futagami T."/>
            <person name="Toyoda A."/>
            <person name="Takaki Y."/>
            <person name="Nishi S."/>
            <person name="Hori S."/>
            <person name="Arai W."/>
            <person name="Tsubouchi T."/>
            <person name="Morono Y."/>
            <person name="Uchiyama I."/>
            <person name="Ito T."/>
            <person name="Fujiyama A."/>
            <person name="Inagaki F."/>
            <person name="Takami H."/>
        </authorList>
    </citation>
    <scope>NUCLEOTIDE SEQUENCE</scope>
    <source>
        <strain evidence="1">Expedition CK06-06</strain>
    </source>
</reference>
<accession>X1S3N6</accession>
<evidence type="ECO:0000313" key="1">
    <source>
        <dbReference type="EMBL" id="GAI87647.1"/>
    </source>
</evidence>
<organism evidence="1">
    <name type="scientific">marine sediment metagenome</name>
    <dbReference type="NCBI Taxonomy" id="412755"/>
    <lineage>
        <taxon>unclassified sequences</taxon>
        <taxon>metagenomes</taxon>
        <taxon>ecological metagenomes</taxon>
    </lineage>
</organism>
<feature type="non-terminal residue" evidence="1">
    <location>
        <position position="1"/>
    </location>
</feature>
<gene>
    <name evidence="1" type="ORF">S12H4_17993</name>
</gene>
<sequence>GGIQRLGARPVDVVITSFDGIDYGEITTGQYHEVSEKIINLRPHAKCKCVIIAMMWSKIGETGNEVVEEEDGKGTEQIIDCKKWRYVIITNPPSEEEWNEERNVEKRKILKYWHDKGVEIIPEEIVVGA</sequence>
<protein>
    <submittedName>
        <fullName evidence="1">Uncharacterized protein</fullName>
    </submittedName>
</protein>
<name>X1S3N6_9ZZZZ</name>
<dbReference type="AlphaFoldDB" id="X1S3N6"/>
<comment type="caution">
    <text evidence="1">The sequence shown here is derived from an EMBL/GenBank/DDBJ whole genome shotgun (WGS) entry which is preliminary data.</text>
</comment>
<dbReference type="EMBL" id="BARW01008849">
    <property type="protein sequence ID" value="GAI87647.1"/>
    <property type="molecule type" value="Genomic_DNA"/>
</dbReference>